<evidence type="ECO:0000256" key="1">
    <source>
        <dbReference type="ARBA" id="ARBA00005715"/>
    </source>
</evidence>
<proteinExistence type="inferred from homology"/>
<dbReference type="GO" id="GO:0005524">
    <property type="term" value="F:ATP binding"/>
    <property type="evidence" value="ECO:0007669"/>
    <property type="project" value="UniProtKB-KW"/>
</dbReference>
<feature type="domain" description="Four-carbon acid sugar kinase N-terminal" evidence="7">
    <location>
        <begin position="11"/>
        <end position="245"/>
    </location>
</feature>
<dbReference type="Pfam" id="PF17042">
    <property type="entry name" value="NBD_C"/>
    <property type="match status" value="1"/>
</dbReference>
<accession>A0A2R8B3M5</accession>
<dbReference type="SUPFAM" id="SSF142764">
    <property type="entry name" value="YgbK-like"/>
    <property type="match status" value="1"/>
</dbReference>
<evidence type="ECO:0000259" key="8">
    <source>
        <dbReference type="Pfam" id="PF17042"/>
    </source>
</evidence>
<dbReference type="Gene3D" id="3.40.980.20">
    <property type="entry name" value="Four-carbon acid sugar kinase, nucleotide binding domain"/>
    <property type="match status" value="1"/>
</dbReference>
<name>A0A2R8B3M5_9RHOB</name>
<dbReference type="OrthoDB" id="7686359at2"/>
<dbReference type="InterPro" id="IPR037051">
    <property type="entry name" value="4-carb_acid_sugar_kinase_N_sf"/>
</dbReference>
<keyword evidence="3" id="KW-0547">Nucleotide-binding</keyword>
<dbReference type="InterPro" id="IPR010737">
    <property type="entry name" value="4-carb_acid_sugar_kinase_N"/>
</dbReference>
<keyword evidence="2" id="KW-0808">Transferase</keyword>
<dbReference type="AlphaFoldDB" id="A0A2R8B3M5"/>
<organism evidence="9 10">
    <name type="scientific">Albidovulum aquaemixtae</name>
    <dbReference type="NCBI Taxonomy" id="1542388"/>
    <lineage>
        <taxon>Bacteria</taxon>
        <taxon>Pseudomonadati</taxon>
        <taxon>Pseudomonadota</taxon>
        <taxon>Alphaproteobacteria</taxon>
        <taxon>Rhodobacterales</taxon>
        <taxon>Paracoccaceae</taxon>
        <taxon>Albidovulum</taxon>
    </lineage>
</organism>
<evidence type="ECO:0000256" key="4">
    <source>
        <dbReference type="ARBA" id="ARBA00022777"/>
    </source>
</evidence>
<comment type="similarity">
    <text evidence="1">Belongs to the four-carbon acid sugar kinase family.</text>
</comment>
<dbReference type="Proteomes" id="UP000244924">
    <property type="component" value="Unassembled WGS sequence"/>
</dbReference>
<reference evidence="9 10" key="1">
    <citation type="submission" date="2018-03" db="EMBL/GenBank/DDBJ databases">
        <authorList>
            <person name="Keele B.F."/>
        </authorList>
    </citation>
    <scope>NUCLEOTIDE SEQUENCE [LARGE SCALE GENOMIC DNA]</scope>
    <source>
        <strain evidence="9 10">CECT 8626</strain>
    </source>
</reference>
<dbReference type="InterPro" id="IPR042213">
    <property type="entry name" value="NBD_C_sf"/>
</dbReference>
<keyword evidence="5" id="KW-0067">ATP-binding</keyword>
<keyword evidence="4" id="KW-0418">Kinase</keyword>
<evidence type="ECO:0000313" key="10">
    <source>
        <dbReference type="Proteomes" id="UP000244924"/>
    </source>
</evidence>
<dbReference type="InterPro" id="IPR031475">
    <property type="entry name" value="NBD_C"/>
</dbReference>
<dbReference type="GO" id="GO:0016301">
    <property type="term" value="F:kinase activity"/>
    <property type="evidence" value="ECO:0007669"/>
    <property type="project" value="UniProtKB-KW"/>
</dbReference>
<evidence type="ECO:0000256" key="2">
    <source>
        <dbReference type="ARBA" id="ARBA00022679"/>
    </source>
</evidence>
<gene>
    <name evidence="9" type="ORF">DEA8626_00724</name>
</gene>
<evidence type="ECO:0000256" key="3">
    <source>
        <dbReference type="ARBA" id="ARBA00022741"/>
    </source>
</evidence>
<evidence type="ECO:0000256" key="6">
    <source>
        <dbReference type="ARBA" id="ARBA00023277"/>
    </source>
</evidence>
<keyword evidence="10" id="KW-1185">Reference proteome</keyword>
<dbReference type="EMBL" id="OMOQ01000001">
    <property type="protein sequence ID" value="SPH17208.1"/>
    <property type="molecule type" value="Genomic_DNA"/>
</dbReference>
<evidence type="ECO:0000313" key="9">
    <source>
        <dbReference type="EMBL" id="SPH17208.1"/>
    </source>
</evidence>
<sequence>MTALPDGILVGWYGDDFTGSAATMEVLEFAGVPSVLFLDIPSPDLLARFPHARAVGIASTARSHGPDWMERHLPPAFEFLSATGTPMIHYKVCSTLDSAPHVGSIGKAIDIGAPIVGGEWVPCLVAAPPLRRYQAFGHLFAGAPEGVFRLDRHPVMARHPVTPMDESDVAQHLSRQTGRTFGVIDIEDMERDARAGLSREIGRGAEVICLDTMNAAHLRVCGELIWEGREGQVFAVGSQGVEYALVAHWRGQGALPSPDRKKGAGAVEQMLAVSGSVSPVTAAQIDWAERNGFACIPLDAAAVAHGGGSAEDAVFAAAMTALSKGQDPLIHSARGPDDPGVARLRAAVGKAGLDEVTANQRIGAALGRVLARLLRETGIRRAVISGGDTSGHAARQLGLCAFTALAPTIPGAAILEAHSDDPQLEGLQLALKGGQMGSADYFGWIKRGGGAAR</sequence>
<evidence type="ECO:0008006" key="11">
    <source>
        <dbReference type="Google" id="ProtNLM"/>
    </source>
</evidence>
<feature type="domain" description="Four-carbon acid sugar kinase nucleotide binding" evidence="8">
    <location>
        <begin position="271"/>
        <end position="442"/>
    </location>
</feature>
<dbReference type="Pfam" id="PF07005">
    <property type="entry name" value="SBD_N"/>
    <property type="match status" value="1"/>
</dbReference>
<dbReference type="RefSeq" id="WP_108851676.1">
    <property type="nucleotide sequence ID" value="NZ_OMOQ01000001.1"/>
</dbReference>
<protein>
    <recommendedName>
        <fullName evidence="11">3-oxo-isoapionate kinase</fullName>
    </recommendedName>
</protein>
<evidence type="ECO:0000259" key="7">
    <source>
        <dbReference type="Pfam" id="PF07005"/>
    </source>
</evidence>
<keyword evidence="6" id="KW-0119">Carbohydrate metabolism</keyword>
<evidence type="ECO:0000256" key="5">
    <source>
        <dbReference type="ARBA" id="ARBA00022840"/>
    </source>
</evidence>
<dbReference type="Gene3D" id="3.40.50.10840">
    <property type="entry name" value="Putative sugar-binding, N-terminal domain"/>
    <property type="match status" value="1"/>
</dbReference>